<evidence type="ECO:0000256" key="1">
    <source>
        <dbReference type="ARBA" id="ARBA00022723"/>
    </source>
</evidence>
<evidence type="ECO:0000313" key="4">
    <source>
        <dbReference type="EMBL" id="RIW35658.1"/>
    </source>
</evidence>
<dbReference type="Pfam" id="PF01546">
    <property type="entry name" value="Peptidase_M20"/>
    <property type="match status" value="1"/>
</dbReference>
<reference evidence="4 5" key="1">
    <citation type="submission" date="2018-09" db="EMBL/GenBank/DDBJ databases">
        <title>Bacillus saliacetes sp. nov., isolated from Thai shrimp paste (Ka-pi).</title>
        <authorList>
            <person name="Daroonpunt R."/>
            <person name="Tanasupawat S."/>
            <person name="Yiamsombut S."/>
        </authorList>
    </citation>
    <scope>NUCLEOTIDE SEQUENCE [LARGE SCALE GENOMIC DNA]</scope>
    <source>
        <strain evidence="4 5">SKP7-4</strain>
    </source>
</reference>
<sequence>MESLKELLKELLLINSSTQAGGNKAVEFCGQWLEENGLTVNILENNGYKMLVSEIGSGEKKVIFNGHVDVVSGHEDQFIPREKNGKIYARGAADMKAGVACMMEAMVALKDKNLNTKIQLQIVSDEEIGGFNCTGYLVEEGYTGDFVICSEPTQLGVALQAKGVLRLNVEVDGVPAHGSRPWEGKNAIEKAFEAHTKIKALPFLQESSEYYPTPSLNLAMIEGGDVFNKVPEKCTLKYDIRYLPEQTKDQITKQIEKAVDGSVFVSMFSKPVRTEMDDAYVKKIKAAVERHTGEDAVFFGQHGSADTQFFAQLDIPAIEFGPIGENWHGNDENVDINSLYLYHSMLVDFAKSIE</sequence>
<dbReference type="InterPro" id="IPR050072">
    <property type="entry name" value="Peptidase_M20A"/>
</dbReference>
<dbReference type="InterPro" id="IPR002933">
    <property type="entry name" value="Peptidase_M20"/>
</dbReference>
<dbReference type="InterPro" id="IPR011650">
    <property type="entry name" value="Peptidase_M20_dimer"/>
</dbReference>
<dbReference type="SUPFAM" id="SSF55031">
    <property type="entry name" value="Bacterial exopeptidase dimerisation domain"/>
    <property type="match status" value="1"/>
</dbReference>
<evidence type="ECO:0000256" key="2">
    <source>
        <dbReference type="ARBA" id="ARBA00022801"/>
    </source>
</evidence>
<proteinExistence type="predicted"/>
<dbReference type="PANTHER" id="PTHR43808">
    <property type="entry name" value="ACETYLORNITHINE DEACETYLASE"/>
    <property type="match status" value="1"/>
</dbReference>
<accession>A0A3A1R4Y6</accession>
<dbReference type="GO" id="GO:0046872">
    <property type="term" value="F:metal ion binding"/>
    <property type="evidence" value="ECO:0007669"/>
    <property type="project" value="UniProtKB-KW"/>
</dbReference>
<dbReference type="SUPFAM" id="SSF53187">
    <property type="entry name" value="Zn-dependent exopeptidases"/>
    <property type="match status" value="1"/>
</dbReference>
<name>A0A3A1R4Y6_9BACI</name>
<dbReference type="RefSeq" id="WP_119546223.1">
    <property type="nucleotide sequence ID" value="NZ_QXIR01000007.1"/>
</dbReference>
<keyword evidence="2" id="KW-0378">Hydrolase</keyword>
<dbReference type="Proteomes" id="UP000265801">
    <property type="component" value="Unassembled WGS sequence"/>
</dbReference>
<dbReference type="InterPro" id="IPR036264">
    <property type="entry name" value="Bact_exopeptidase_dim_dom"/>
</dbReference>
<keyword evidence="5" id="KW-1185">Reference proteome</keyword>
<dbReference type="Gene3D" id="3.40.630.10">
    <property type="entry name" value="Zn peptidases"/>
    <property type="match status" value="1"/>
</dbReference>
<feature type="domain" description="Peptidase M20 dimerisation" evidence="3">
    <location>
        <begin position="161"/>
        <end position="260"/>
    </location>
</feature>
<keyword evidence="1" id="KW-0479">Metal-binding</keyword>
<dbReference type="GO" id="GO:0016787">
    <property type="term" value="F:hydrolase activity"/>
    <property type="evidence" value="ECO:0007669"/>
    <property type="project" value="UniProtKB-KW"/>
</dbReference>
<organism evidence="4 5">
    <name type="scientific">Bacillus salacetis</name>
    <dbReference type="NCBI Taxonomy" id="2315464"/>
    <lineage>
        <taxon>Bacteria</taxon>
        <taxon>Bacillati</taxon>
        <taxon>Bacillota</taxon>
        <taxon>Bacilli</taxon>
        <taxon>Bacillales</taxon>
        <taxon>Bacillaceae</taxon>
        <taxon>Bacillus</taxon>
    </lineage>
</organism>
<gene>
    <name evidence="4" type="ORF">D3H55_07185</name>
</gene>
<dbReference type="AlphaFoldDB" id="A0A3A1R4Y6"/>
<comment type="caution">
    <text evidence="4">The sequence shown here is derived from an EMBL/GenBank/DDBJ whole genome shotgun (WGS) entry which is preliminary data.</text>
</comment>
<protein>
    <submittedName>
        <fullName evidence="4">M20 family peptidase</fullName>
    </submittedName>
</protein>
<evidence type="ECO:0000313" key="5">
    <source>
        <dbReference type="Proteomes" id="UP000265801"/>
    </source>
</evidence>
<dbReference type="EMBL" id="QXIR01000007">
    <property type="protein sequence ID" value="RIW35658.1"/>
    <property type="molecule type" value="Genomic_DNA"/>
</dbReference>
<dbReference type="Pfam" id="PF07687">
    <property type="entry name" value="M20_dimer"/>
    <property type="match status" value="1"/>
</dbReference>
<dbReference type="Gene3D" id="3.30.70.360">
    <property type="match status" value="1"/>
</dbReference>
<dbReference type="OrthoDB" id="9792335at2"/>
<evidence type="ECO:0000259" key="3">
    <source>
        <dbReference type="Pfam" id="PF07687"/>
    </source>
</evidence>